<dbReference type="EC" id="2.3.1.51" evidence="4"/>
<keyword evidence="3 4" id="KW-0012">Acyltransferase</keyword>
<accession>A0A928KQE8</accession>
<name>A0A928KQE8_9FIRM</name>
<evidence type="ECO:0000313" key="7">
    <source>
        <dbReference type="Proteomes" id="UP000754750"/>
    </source>
</evidence>
<dbReference type="InterPro" id="IPR004552">
    <property type="entry name" value="AGP_acyltrans"/>
</dbReference>
<dbReference type="SMART" id="SM00563">
    <property type="entry name" value="PlsC"/>
    <property type="match status" value="1"/>
</dbReference>
<dbReference type="PANTHER" id="PTHR10434">
    <property type="entry name" value="1-ACYL-SN-GLYCEROL-3-PHOSPHATE ACYLTRANSFERASE"/>
    <property type="match status" value="1"/>
</dbReference>
<sequence length="215" mass="23756">MKRSALYVFCKSAALAFFRLFMPYRIVNAENMPKSGRVIICCNHLTFKDPILLTGVAGKRQVNFMAKMELFKNPLLGSLFRSVGAFAVNRGKGDSSAINRAQELLQKEQVVGIFIEGTRSKDGAFLQPKSGAVMLAFQNNAPILPVCITGRKGIFPKLFHRVDVVCGPLITPEQLKIEHGSGSEYRQASRLVMGRIMELRDPALVPKALKGEDSQ</sequence>
<keyword evidence="4" id="KW-0444">Lipid biosynthesis</keyword>
<proteinExistence type="inferred from homology"/>
<evidence type="ECO:0000259" key="5">
    <source>
        <dbReference type="SMART" id="SM00563"/>
    </source>
</evidence>
<evidence type="ECO:0000256" key="2">
    <source>
        <dbReference type="ARBA" id="ARBA00022679"/>
    </source>
</evidence>
<evidence type="ECO:0000256" key="1">
    <source>
        <dbReference type="ARBA" id="ARBA00008655"/>
    </source>
</evidence>
<evidence type="ECO:0000256" key="3">
    <source>
        <dbReference type="ARBA" id="ARBA00023315"/>
    </source>
</evidence>
<keyword evidence="4" id="KW-0443">Lipid metabolism</keyword>
<dbReference type="GO" id="GO:0016020">
    <property type="term" value="C:membrane"/>
    <property type="evidence" value="ECO:0007669"/>
    <property type="project" value="InterPro"/>
</dbReference>
<evidence type="ECO:0000256" key="4">
    <source>
        <dbReference type="RuleBase" id="RU361267"/>
    </source>
</evidence>
<gene>
    <name evidence="6" type="ORF">E7512_04600</name>
</gene>
<dbReference type="CDD" id="cd07989">
    <property type="entry name" value="LPLAT_AGPAT-like"/>
    <property type="match status" value="1"/>
</dbReference>
<dbReference type="RefSeq" id="WP_020071660.1">
    <property type="nucleotide sequence ID" value="NZ_JBKWRC010000001.1"/>
</dbReference>
<dbReference type="PANTHER" id="PTHR10434:SF11">
    <property type="entry name" value="1-ACYL-SN-GLYCEROL-3-PHOSPHATE ACYLTRANSFERASE"/>
    <property type="match status" value="1"/>
</dbReference>
<dbReference type="Proteomes" id="UP000754750">
    <property type="component" value="Unassembled WGS sequence"/>
</dbReference>
<dbReference type="GO" id="GO:0003841">
    <property type="term" value="F:1-acylglycerol-3-phosphate O-acyltransferase activity"/>
    <property type="evidence" value="ECO:0007669"/>
    <property type="project" value="UniProtKB-UniRule"/>
</dbReference>
<dbReference type="EMBL" id="SVNY01000002">
    <property type="protein sequence ID" value="MBE6832852.1"/>
    <property type="molecule type" value="Genomic_DNA"/>
</dbReference>
<dbReference type="GO" id="GO:0006654">
    <property type="term" value="P:phosphatidic acid biosynthetic process"/>
    <property type="evidence" value="ECO:0007669"/>
    <property type="project" value="TreeGrafter"/>
</dbReference>
<dbReference type="SUPFAM" id="SSF69593">
    <property type="entry name" value="Glycerol-3-phosphate (1)-acyltransferase"/>
    <property type="match status" value="1"/>
</dbReference>
<comment type="similarity">
    <text evidence="1 4">Belongs to the 1-acyl-sn-glycerol-3-phosphate acyltransferase family.</text>
</comment>
<reference evidence="6" key="1">
    <citation type="submission" date="2019-04" db="EMBL/GenBank/DDBJ databases">
        <title>Evolution of Biomass-Degrading Anaerobic Consortia Revealed by Metagenomics.</title>
        <authorList>
            <person name="Peng X."/>
        </authorList>
    </citation>
    <scope>NUCLEOTIDE SEQUENCE</scope>
    <source>
        <strain evidence="6">SIG551</strain>
    </source>
</reference>
<comment type="catalytic activity">
    <reaction evidence="4">
        <text>a 1-acyl-sn-glycero-3-phosphate + an acyl-CoA = a 1,2-diacyl-sn-glycero-3-phosphate + CoA</text>
        <dbReference type="Rhea" id="RHEA:19709"/>
        <dbReference type="ChEBI" id="CHEBI:57287"/>
        <dbReference type="ChEBI" id="CHEBI:57970"/>
        <dbReference type="ChEBI" id="CHEBI:58342"/>
        <dbReference type="ChEBI" id="CHEBI:58608"/>
        <dbReference type="EC" id="2.3.1.51"/>
    </reaction>
</comment>
<keyword evidence="4" id="KW-1208">Phospholipid metabolism</keyword>
<comment type="domain">
    <text evidence="4">The HXXXXD motif is essential for acyltransferase activity and may constitute the binding site for the phosphate moiety of the glycerol-3-phosphate.</text>
</comment>
<keyword evidence="2 4" id="KW-0808">Transferase</keyword>
<evidence type="ECO:0000313" key="6">
    <source>
        <dbReference type="EMBL" id="MBE6832852.1"/>
    </source>
</evidence>
<keyword evidence="4" id="KW-0594">Phospholipid biosynthesis</keyword>
<protein>
    <recommendedName>
        <fullName evidence="4">1-acyl-sn-glycerol-3-phosphate acyltransferase</fullName>
        <ecNumber evidence="4">2.3.1.51</ecNumber>
    </recommendedName>
</protein>
<comment type="caution">
    <text evidence="6">The sequence shown here is derived from an EMBL/GenBank/DDBJ whole genome shotgun (WGS) entry which is preliminary data.</text>
</comment>
<dbReference type="AlphaFoldDB" id="A0A928KQE8"/>
<dbReference type="Pfam" id="PF01553">
    <property type="entry name" value="Acyltransferase"/>
    <property type="match status" value="1"/>
</dbReference>
<organism evidence="6 7">
    <name type="scientific">Faecalispora sporosphaeroides</name>
    <dbReference type="NCBI Taxonomy" id="1549"/>
    <lineage>
        <taxon>Bacteria</taxon>
        <taxon>Bacillati</taxon>
        <taxon>Bacillota</taxon>
        <taxon>Clostridia</taxon>
        <taxon>Eubacteriales</taxon>
        <taxon>Oscillospiraceae</taxon>
        <taxon>Faecalispora</taxon>
    </lineage>
</organism>
<dbReference type="NCBIfam" id="TIGR00530">
    <property type="entry name" value="AGP_acyltrn"/>
    <property type="match status" value="1"/>
</dbReference>
<feature type="domain" description="Phospholipid/glycerol acyltransferase" evidence="5">
    <location>
        <begin position="38"/>
        <end position="151"/>
    </location>
</feature>
<dbReference type="InterPro" id="IPR002123">
    <property type="entry name" value="Plipid/glycerol_acylTrfase"/>
</dbReference>